<dbReference type="AlphaFoldDB" id="A0A078QK61"/>
<feature type="compositionally biased region" description="Basic and acidic residues" evidence="1">
    <location>
        <begin position="122"/>
        <end position="133"/>
    </location>
</feature>
<gene>
    <name evidence="3" type="ORF">M097_4771</name>
</gene>
<feature type="domain" description="Conjugative transposon TraM C-terminal" evidence="2">
    <location>
        <begin position="151"/>
        <end position="296"/>
    </location>
</feature>
<feature type="region of interest" description="Disordered" evidence="1">
    <location>
        <begin position="114"/>
        <end position="133"/>
    </location>
</feature>
<sequence>MDKATKTKIILFASLGIFVLVVLAVTLALTGKGDNREEDGSVNTSLRAQQQSDFTLDDMMNTDGRPEYENFTDEVYRERSGAMYREDPEVIALQEQLRQNQRADSLKAAAAMKRRTAKARPKKETPKKEEPERTVGRFFSGEEPENKGNTIEAIVSGDQKITNGSVIKLVTLQEMQLPGGMVINKGTAVFGVVKLAQDRINITVESVRIGNSIYEMQKTVYDRDGLPGIYVPLNIKAEATKEAADEVVSDMNVTSYGTDVLSTGVNAVSNAAKSVFRKKNNQVVVTVKSNYKLYLK</sequence>
<feature type="region of interest" description="Disordered" evidence="1">
    <location>
        <begin position="33"/>
        <end position="67"/>
    </location>
</feature>
<evidence type="ECO:0000259" key="2">
    <source>
        <dbReference type="Pfam" id="PF12508"/>
    </source>
</evidence>
<proteinExistence type="predicted"/>
<reference evidence="3 4" key="1">
    <citation type="submission" date="2014-04" db="EMBL/GenBank/DDBJ databases">
        <authorList>
            <person name="Sears C."/>
            <person name="Carroll K."/>
            <person name="Sack B.R."/>
            <person name="Qadri F."/>
            <person name="Myers L.L."/>
            <person name="Chung G.-T."/>
            <person name="Escheverria P."/>
            <person name="Fraser C.M."/>
            <person name="Sadzewicz L."/>
            <person name="Shefchek K.A."/>
            <person name="Tallon L."/>
            <person name="Das S.P."/>
            <person name="Daugherty S."/>
            <person name="Mongodin E.F."/>
        </authorList>
    </citation>
    <scope>NUCLEOTIDE SEQUENCE [LARGE SCALE GENOMIC DNA]</scope>
    <source>
        <strain evidence="4">3775 SL(B) 10 (iv)</strain>
    </source>
</reference>
<dbReference type="InterPro" id="IPR055407">
    <property type="entry name" value="TraM_C"/>
</dbReference>
<dbReference type="Proteomes" id="UP000028134">
    <property type="component" value="Unassembled WGS sequence"/>
</dbReference>
<protein>
    <recommendedName>
        <fullName evidence="2">Conjugative transposon TraM C-terminal domain-containing protein</fullName>
    </recommendedName>
</protein>
<name>A0A078QK61_PHOVU</name>
<feature type="compositionally biased region" description="Polar residues" evidence="1">
    <location>
        <begin position="41"/>
        <end position="54"/>
    </location>
</feature>
<dbReference type="PATRIC" id="fig|1339350.3.peg.4511"/>
<evidence type="ECO:0000313" key="4">
    <source>
        <dbReference type="Proteomes" id="UP000028134"/>
    </source>
</evidence>
<evidence type="ECO:0000313" key="3">
    <source>
        <dbReference type="EMBL" id="KDS23649.1"/>
    </source>
</evidence>
<accession>A0A078QK61</accession>
<dbReference type="EMBL" id="JNHI01000107">
    <property type="protein sequence ID" value="KDS23649.1"/>
    <property type="molecule type" value="Genomic_DNA"/>
</dbReference>
<evidence type="ECO:0000256" key="1">
    <source>
        <dbReference type="SAM" id="MobiDB-lite"/>
    </source>
</evidence>
<dbReference type="Pfam" id="PF12508">
    <property type="entry name" value="Transposon_TraM"/>
    <property type="match status" value="1"/>
</dbReference>
<comment type="caution">
    <text evidence="3">The sequence shown here is derived from an EMBL/GenBank/DDBJ whole genome shotgun (WGS) entry which is preliminary data.</text>
</comment>
<organism evidence="3 4">
    <name type="scientific">Phocaeicola vulgatus str. 3775 SL</name>
    <name type="common">B</name>
    <name type="synonym">iv</name>
    <dbReference type="NCBI Taxonomy" id="1339350"/>
    <lineage>
        <taxon>Bacteria</taxon>
        <taxon>Pseudomonadati</taxon>
        <taxon>Bacteroidota</taxon>
        <taxon>Bacteroidia</taxon>
        <taxon>Bacteroidales</taxon>
        <taxon>Bacteroidaceae</taxon>
        <taxon>Phocaeicola</taxon>
    </lineage>
</organism>